<sequence length="135" mass="15609">MKCRTLTCAPTNIAVVGVTKRLMSLVRNSLVYDTYGLRDIVLFSNGERMKIDDHKDVLDIFLDKRFKMLRDCLAPFSGWKGSSEWMIYFLEDPEAQYRLYLTEKIKAYSSVSGGNDEIDETEKSNETQLLFDICK</sequence>
<comment type="caution">
    <text evidence="1">The sequence shown here is derived from an EMBL/GenBank/DDBJ whole genome shotgun (WGS) entry which is preliminary data.</text>
</comment>
<gene>
    <name evidence="1" type="ORF">Tco_0926563</name>
</gene>
<dbReference type="Proteomes" id="UP001151760">
    <property type="component" value="Unassembled WGS sequence"/>
</dbReference>
<keyword evidence="2" id="KW-1185">Reference proteome</keyword>
<organism evidence="1 2">
    <name type="scientific">Tanacetum coccineum</name>
    <dbReference type="NCBI Taxonomy" id="301880"/>
    <lineage>
        <taxon>Eukaryota</taxon>
        <taxon>Viridiplantae</taxon>
        <taxon>Streptophyta</taxon>
        <taxon>Embryophyta</taxon>
        <taxon>Tracheophyta</taxon>
        <taxon>Spermatophyta</taxon>
        <taxon>Magnoliopsida</taxon>
        <taxon>eudicotyledons</taxon>
        <taxon>Gunneridae</taxon>
        <taxon>Pentapetalae</taxon>
        <taxon>asterids</taxon>
        <taxon>campanulids</taxon>
        <taxon>Asterales</taxon>
        <taxon>Asteraceae</taxon>
        <taxon>Asteroideae</taxon>
        <taxon>Anthemideae</taxon>
        <taxon>Anthemidinae</taxon>
        <taxon>Tanacetum</taxon>
    </lineage>
</organism>
<reference evidence="1" key="1">
    <citation type="journal article" date="2022" name="Int. J. Mol. Sci.">
        <title>Draft Genome of Tanacetum Coccineum: Genomic Comparison of Closely Related Tanacetum-Family Plants.</title>
        <authorList>
            <person name="Yamashiro T."/>
            <person name="Shiraishi A."/>
            <person name="Nakayama K."/>
            <person name="Satake H."/>
        </authorList>
    </citation>
    <scope>NUCLEOTIDE SEQUENCE</scope>
</reference>
<accession>A0ABQ5DH46</accession>
<reference evidence="1" key="2">
    <citation type="submission" date="2022-01" db="EMBL/GenBank/DDBJ databases">
        <authorList>
            <person name="Yamashiro T."/>
            <person name="Shiraishi A."/>
            <person name="Satake H."/>
            <person name="Nakayama K."/>
        </authorList>
    </citation>
    <scope>NUCLEOTIDE SEQUENCE</scope>
</reference>
<evidence type="ECO:0000313" key="2">
    <source>
        <dbReference type="Proteomes" id="UP001151760"/>
    </source>
</evidence>
<protein>
    <submittedName>
        <fullName evidence="1">Uncharacterized protein</fullName>
    </submittedName>
</protein>
<proteinExistence type="predicted"/>
<evidence type="ECO:0000313" key="1">
    <source>
        <dbReference type="EMBL" id="GJT36144.1"/>
    </source>
</evidence>
<name>A0ABQ5DH46_9ASTR</name>
<dbReference type="EMBL" id="BQNB010015111">
    <property type="protein sequence ID" value="GJT36144.1"/>
    <property type="molecule type" value="Genomic_DNA"/>
</dbReference>